<evidence type="ECO:0000313" key="1">
    <source>
        <dbReference type="EMBL" id="CAK76433.1"/>
    </source>
</evidence>
<organism evidence="1 2">
    <name type="scientific">Paramecium tetraurelia</name>
    <dbReference type="NCBI Taxonomy" id="5888"/>
    <lineage>
        <taxon>Eukaryota</taxon>
        <taxon>Sar</taxon>
        <taxon>Alveolata</taxon>
        <taxon>Ciliophora</taxon>
        <taxon>Intramacronucleata</taxon>
        <taxon>Oligohymenophorea</taxon>
        <taxon>Peniculida</taxon>
        <taxon>Parameciidae</taxon>
        <taxon>Paramecium</taxon>
    </lineage>
</organism>
<accession>A0D066</accession>
<dbReference type="HOGENOM" id="CLU_2031185_0_0_1"/>
<dbReference type="RefSeq" id="XP_001443830.1">
    <property type="nucleotide sequence ID" value="XM_001443793.1"/>
</dbReference>
<dbReference type="KEGG" id="ptm:GSPATT00011985001"/>
<dbReference type="Proteomes" id="UP000000600">
    <property type="component" value="Unassembled WGS sequence"/>
</dbReference>
<dbReference type="GeneID" id="5029614"/>
<reference evidence="1 2" key="1">
    <citation type="journal article" date="2006" name="Nature">
        <title>Global trends of whole-genome duplications revealed by the ciliate Paramecium tetraurelia.</title>
        <authorList>
            <consortium name="Genoscope"/>
            <person name="Aury J.-M."/>
            <person name="Jaillon O."/>
            <person name="Duret L."/>
            <person name="Noel B."/>
            <person name="Jubin C."/>
            <person name="Porcel B.M."/>
            <person name="Segurens B."/>
            <person name="Daubin V."/>
            <person name="Anthouard V."/>
            <person name="Aiach N."/>
            <person name="Arnaiz O."/>
            <person name="Billaut A."/>
            <person name="Beisson J."/>
            <person name="Blanc I."/>
            <person name="Bouhouche K."/>
            <person name="Camara F."/>
            <person name="Duharcourt S."/>
            <person name="Guigo R."/>
            <person name="Gogendeau D."/>
            <person name="Katinka M."/>
            <person name="Keller A.-M."/>
            <person name="Kissmehl R."/>
            <person name="Klotz C."/>
            <person name="Koll F."/>
            <person name="Le Moue A."/>
            <person name="Lepere C."/>
            <person name="Malinsky S."/>
            <person name="Nowacki M."/>
            <person name="Nowak J.K."/>
            <person name="Plattner H."/>
            <person name="Poulain J."/>
            <person name="Ruiz F."/>
            <person name="Serrano V."/>
            <person name="Zagulski M."/>
            <person name="Dessen P."/>
            <person name="Betermier M."/>
            <person name="Weissenbach J."/>
            <person name="Scarpelli C."/>
            <person name="Schachter V."/>
            <person name="Sperling L."/>
            <person name="Meyer E."/>
            <person name="Cohen J."/>
            <person name="Wincker P."/>
        </authorList>
    </citation>
    <scope>NUCLEOTIDE SEQUENCE [LARGE SCALE GENOMIC DNA]</scope>
    <source>
        <strain evidence="1 2">Stock d4-2</strain>
    </source>
</reference>
<evidence type="ECO:0000313" key="2">
    <source>
        <dbReference type="Proteomes" id="UP000000600"/>
    </source>
</evidence>
<sequence length="122" mass="15031">MFSLKRHRILIIKQIQYQAKIMYLQSILYLFDQMGKRNQISQSPHFQLQQRIVENIQFIVFLITQRNQVYTQRRRKETMSQLEREEHGEIFNFDFDFKQREIYRAAQMRIELRSCSIANLIQ</sequence>
<keyword evidence="2" id="KW-1185">Reference proteome</keyword>
<gene>
    <name evidence="1" type="ORF">GSPATT00011985001</name>
</gene>
<protein>
    <submittedName>
        <fullName evidence="1">Uncharacterized protein</fullName>
    </submittedName>
</protein>
<proteinExistence type="predicted"/>
<dbReference type="OMA" id="AKIMYLQ"/>
<dbReference type="AlphaFoldDB" id="A0D066"/>
<dbReference type="EMBL" id="CT868241">
    <property type="protein sequence ID" value="CAK76433.1"/>
    <property type="molecule type" value="Genomic_DNA"/>
</dbReference>
<dbReference type="InParanoid" id="A0D066"/>
<name>A0D066_PARTE</name>